<name>A0A2G1QSS3_9HYPH</name>
<dbReference type="AlphaFoldDB" id="A0A2G1QSS3"/>
<proteinExistence type="predicted"/>
<dbReference type="OrthoDB" id="7852244at2"/>
<protein>
    <submittedName>
        <fullName evidence="1">Uncharacterized protein</fullName>
    </submittedName>
</protein>
<reference evidence="1 2" key="1">
    <citation type="submission" date="2017-10" db="EMBL/GenBank/DDBJ databases">
        <title>Sedimentibacterium mangrovi gen. nov., sp. nov., a novel member of family Phyllobacteriacea isolated from mangrove sediment.</title>
        <authorList>
            <person name="Liao H."/>
            <person name="Tian Y."/>
        </authorList>
    </citation>
    <scope>NUCLEOTIDE SEQUENCE [LARGE SCALE GENOMIC DNA]</scope>
    <source>
        <strain evidence="1 2">X9-2-2</strain>
    </source>
</reference>
<keyword evidence="2" id="KW-1185">Reference proteome</keyword>
<evidence type="ECO:0000313" key="1">
    <source>
        <dbReference type="EMBL" id="PHP68542.1"/>
    </source>
</evidence>
<organism evidence="1 2">
    <name type="scientific">Zhengella mangrovi</name>
    <dbReference type="NCBI Taxonomy" id="1982044"/>
    <lineage>
        <taxon>Bacteria</taxon>
        <taxon>Pseudomonadati</taxon>
        <taxon>Pseudomonadota</taxon>
        <taxon>Alphaproteobacteria</taxon>
        <taxon>Hyphomicrobiales</taxon>
        <taxon>Notoacmeibacteraceae</taxon>
        <taxon>Zhengella</taxon>
    </lineage>
</organism>
<comment type="caution">
    <text evidence="1">The sequence shown here is derived from an EMBL/GenBank/DDBJ whole genome shotgun (WGS) entry which is preliminary data.</text>
</comment>
<gene>
    <name evidence="1" type="ORF">CSC94_00595</name>
</gene>
<dbReference type="Proteomes" id="UP000221168">
    <property type="component" value="Unassembled WGS sequence"/>
</dbReference>
<dbReference type="EMBL" id="PDVP01000001">
    <property type="protein sequence ID" value="PHP68542.1"/>
    <property type="molecule type" value="Genomic_DNA"/>
</dbReference>
<evidence type="ECO:0000313" key="2">
    <source>
        <dbReference type="Proteomes" id="UP000221168"/>
    </source>
</evidence>
<accession>A0A2G1QSS3</accession>
<dbReference type="RefSeq" id="WP_099302706.1">
    <property type="nucleotide sequence ID" value="NZ_PDVP01000001.1"/>
</dbReference>
<sequence length="156" mass="16234">MALAGLAFAQPVLAACPQALATYETEDGSAALTFVASGQAVAMSHEIRILLADVPPVTAYVQPSERLGQPEMVLPVNCPEGDVTGAELDACIVYRSVVYARADDGALMELPAAGEPAAADILLPNFAAAVWQHPAFGADGPRTRPAEIFKLLGCQE</sequence>